<dbReference type="KEGG" id="kbs:EPA93_32430"/>
<dbReference type="InterPro" id="IPR024623">
    <property type="entry name" value="YtxH"/>
</dbReference>
<evidence type="ECO:0000313" key="1">
    <source>
        <dbReference type="EMBL" id="QBD80428.1"/>
    </source>
</evidence>
<keyword evidence="2" id="KW-1185">Reference proteome</keyword>
<dbReference type="Proteomes" id="UP000290365">
    <property type="component" value="Chromosome"/>
</dbReference>
<dbReference type="OrthoDB" id="166021at2"/>
<dbReference type="EMBL" id="CP035758">
    <property type="protein sequence ID" value="QBD80428.1"/>
    <property type="molecule type" value="Genomic_DNA"/>
</dbReference>
<sequence>MKFFVGLLLGMGVGVAVGLLIAPQSGEATRTQLSEQGILLRSGTFNDEIRARANEALAQGRELYARTKVELADRYQKARSGDL</sequence>
<evidence type="ECO:0000313" key="2">
    <source>
        <dbReference type="Proteomes" id="UP000290365"/>
    </source>
</evidence>
<dbReference type="RefSeq" id="WP_129891492.1">
    <property type="nucleotide sequence ID" value="NZ_CP035758.1"/>
</dbReference>
<protein>
    <submittedName>
        <fullName evidence="1">YtxH domain-containing protein</fullName>
    </submittedName>
</protein>
<gene>
    <name evidence="1" type="ORF">EPA93_32430</name>
</gene>
<dbReference type="Pfam" id="PF12732">
    <property type="entry name" value="YtxH"/>
    <property type="match status" value="1"/>
</dbReference>
<accession>A0A4P6JXF3</accession>
<dbReference type="AlphaFoldDB" id="A0A4P6JXF3"/>
<name>A0A4P6JXF3_KTERU</name>
<organism evidence="1 2">
    <name type="scientific">Ktedonosporobacter rubrisoli</name>
    <dbReference type="NCBI Taxonomy" id="2509675"/>
    <lineage>
        <taxon>Bacteria</taxon>
        <taxon>Bacillati</taxon>
        <taxon>Chloroflexota</taxon>
        <taxon>Ktedonobacteria</taxon>
        <taxon>Ktedonobacterales</taxon>
        <taxon>Ktedonosporobacteraceae</taxon>
        <taxon>Ktedonosporobacter</taxon>
    </lineage>
</organism>
<reference evidence="1 2" key="1">
    <citation type="submission" date="2019-01" db="EMBL/GenBank/DDBJ databases">
        <title>Ktedonosporobacter rubrisoli SCAWS-G2.</title>
        <authorList>
            <person name="Huang Y."/>
            <person name="Yan B."/>
        </authorList>
    </citation>
    <scope>NUCLEOTIDE SEQUENCE [LARGE SCALE GENOMIC DNA]</scope>
    <source>
        <strain evidence="1 2">SCAWS-G2</strain>
    </source>
</reference>
<proteinExistence type="predicted"/>